<sequence>MRFSAASVPLLVASLGTMLPGITGQMNSTSTGEMGNDVSVTFDEGGNELNYYPPLVHHKFGCVDEGKWKGSCDVELTDPPTGQRYKILAKADWSTQCDPLKQEQQIGSLEYVEGEGWANITSREIVVNWTNPKTPAWTCPPEERSPSGCGDFRTDTRSLSCSETQSLFDCKRPNNADNRVMRIGEMPALDMPQRHACVQHPIFYDNINDSGTRTIPPALGRHRERWAKWGEYDFLPTQRWMHNAEHGGAIFLYHPCLDEESKCALRRLIEKWQDRIGVVQWEGDSEIDKFLESAKDTEDRFRFILTPFKNLWTPISVILWGNIYSSKCFNEAELDEFIASNYRRAYEDWPPNGAYNYLWTDIKEKAASCPALPPASPSTIVNALRASYGAPSGDASDAVKNLTAQVEMLQQEVADLKEAATNQDTRSSSACNMNMSPVGFIATLIIAAFSMIAMAT</sequence>
<keyword evidence="1" id="KW-0175">Coiled coil</keyword>
<keyword evidence="2" id="KW-0812">Transmembrane</keyword>
<dbReference type="GO" id="GO:0005737">
    <property type="term" value="C:cytoplasm"/>
    <property type="evidence" value="ECO:0007669"/>
    <property type="project" value="TreeGrafter"/>
</dbReference>
<dbReference type="PANTHER" id="PTHR34179">
    <property type="entry name" value="TUMOR PROTEIN P53-INDUCIBLE PROTEIN 13"/>
    <property type="match status" value="1"/>
</dbReference>
<dbReference type="AlphaFoldDB" id="A0A7R9Z9A8"/>
<evidence type="ECO:0000313" key="4">
    <source>
        <dbReference type="EMBL" id="CAD8312470.1"/>
    </source>
</evidence>
<reference evidence="4" key="1">
    <citation type="submission" date="2021-01" db="EMBL/GenBank/DDBJ databases">
        <authorList>
            <person name="Corre E."/>
            <person name="Pelletier E."/>
            <person name="Niang G."/>
            <person name="Scheremetjew M."/>
            <person name="Finn R."/>
            <person name="Kale V."/>
            <person name="Holt S."/>
            <person name="Cochrane G."/>
            <person name="Meng A."/>
            <person name="Brown T."/>
            <person name="Cohen L."/>
        </authorList>
    </citation>
    <scope>NUCLEOTIDE SEQUENCE</scope>
    <source>
        <strain evidence="4">CCMP147</strain>
    </source>
</reference>
<evidence type="ECO:0000256" key="1">
    <source>
        <dbReference type="SAM" id="Coils"/>
    </source>
</evidence>
<keyword evidence="2" id="KW-0472">Membrane</keyword>
<evidence type="ECO:0000256" key="3">
    <source>
        <dbReference type="SAM" id="SignalP"/>
    </source>
</evidence>
<feature type="chain" id="PRO_5031352280" evidence="3">
    <location>
        <begin position="25"/>
        <end position="456"/>
    </location>
</feature>
<gene>
    <name evidence="4" type="ORF">TDUB1175_LOCUS11259</name>
</gene>
<keyword evidence="3" id="KW-0732">Signal</keyword>
<feature type="signal peptide" evidence="3">
    <location>
        <begin position="1"/>
        <end position="24"/>
    </location>
</feature>
<dbReference type="Pfam" id="PF11303">
    <property type="entry name" value="DUF3105"/>
    <property type="match status" value="1"/>
</dbReference>
<name>A0A7R9Z9A8_9STRA</name>
<evidence type="ECO:0000256" key="2">
    <source>
        <dbReference type="SAM" id="Phobius"/>
    </source>
</evidence>
<feature type="coiled-coil region" evidence="1">
    <location>
        <begin position="392"/>
        <end position="426"/>
    </location>
</feature>
<organism evidence="4">
    <name type="scientific">Pseudictyota dubia</name>
    <dbReference type="NCBI Taxonomy" id="2749911"/>
    <lineage>
        <taxon>Eukaryota</taxon>
        <taxon>Sar</taxon>
        <taxon>Stramenopiles</taxon>
        <taxon>Ochrophyta</taxon>
        <taxon>Bacillariophyta</taxon>
        <taxon>Mediophyceae</taxon>
        <taxon>Biddulphiophycidae</taxon>
        <taxon>Eupodiscales</taxon>
        <taxon>Odontellaceae</taxon>
        <taxon>Pseudictyota</taxon>
    </lineage>
</organism>
<proteinExistence type="predicted"/>
<protein>
    <submittedName>
        <fullName evidence="4">Uncharacterized protein</fullName>
    </submittedName>
</protein>
<feature type="transmembrane region" description="Helical" evidence="2">
    <location>
        <begin position="435"/>
        <end position="455"/>
    </location>
</feature>
<keyword evidence="2" id="KW-1133">Transmembrane helix</keyword>
<dbReference type="EMBL" id="HBED01022562">
    <property type="protein sequence ID" value="CAD8312470.1"/>
    <property type="molecule type" value="Transcribed_RNA"/>
</dbReference>
<dbReference type="PANTHER" id="PTHR34179:SF1">
    <property type="entry name" value="TUMOR PROTEIN P53-INDUCIBLE PROTEIN 13"/>
    <property type="match status" value="1"/>
</dbReference>
<accession>A0A7R9Z9A8</accession>
<dbReference type="InterPro" id="IPR021454">
    <property type="entry name" value="DUF3105"/>
</dbReference>